<dbReference type="SMART" id="SM01230">
    <property type="entry name" value="Gln-synt_C"/>
    <property type="match status" value="1"/>
</dbReference>
<protein>
    <submittedName>
        <fullName evidence="5">Glutamine synthetase</fullName>
    </submittedName>
</protein>
<dbReference type="Gene3D" id="3.30.590.10">
    <property type="entry name" value="Glutamine synthetase/guanido kinase, catalytic domain"/>
    <property type="match status" value="1"/>
</dbReference>
<dbReference type="Pfam" id="PF12437">
    <property type="entry name" value="GSIII_N"/>
    <property type="match status" value="1"/>
</dbReference>
<dbReference type="PANTHER" id="PTHR42974">
    <property type="entry name" value="GLUTAMINE SYNTHETASE"/>
    <property type="match status" value="1"/>
</dbReference>
<evidence type="ECO:0000259" key="4">
    <source>
        <dbReference type="PROSITE" id="PS51987"/>
    </source>
</evidence>
<dbReference type="InterPro" id="IPR022147">
    <property type="entry name" value="GSIII_N"/>
</dbReference>
<dbReference type="PROSITE" id="PS00181">
    <property type="entry name" value="GLNA_ATP"/>
    <property type="match status" value="1"/>
</dbReference>
<proteinExistence type="inferred from homology"/>
<sequence length="696" mass="78432">MSNTNVPELFGCLVFNQTVMKEMLPSQTYKALKHTMEEGTPLDLEAANQIAEAMKNWAISKGATHYSHWFQPLTGITAEKHDSFLSPADEGKIIMSFSGKELIKGEPDASSFPNGGKRSTFEARGYTVWDPTSYPFVKDHTLCIPTAFCSYNGEALDKKTPLLRSMESINEQSLRVLKLFGNKAKHVTTTMGPEQEYFLVDEKLYQKRKDLKMCGRTLFGARPVKGQEMDDQYFAAIKPRVIKYMEDLNEELWKLGIYAKTEHNEAAPAQHEMAPIFTTSNLAADQNQLTMEIMKKVARRHGLICLLHEKPFKGVNGSGKHNNWSIATDLGENLFAPGKTPRDNAQFLLFLTAVIKAVDDNQDLLRYSVASAGNDHRLGANEAPPAIMSIYVGDELDAILKAIKDGTDYSGKTGGKMTIGADVLPPIPKDSTDRNRTSPFAFTGNRFEFRSVGSALSISGPNTILNAILADTLRAFADELEQSKNFDEDLEKLIKREITAHWRILFNGNGYGQEWIEEAEKRGLKNYRTTPKAIEHYVDQKNIDLFTRLGIYTPEEMKSHYDIKLEKYCQVMNIESNTMLEMVHKDIIPAAFKYLNVLADTEFKMQRVFNLCDAGLKLMKELNILVNDLSNKADLLAKKHEETRAIADLMQRAHAYAKVVIPAMEDVRAIADQIEPLLGEEYKPFPSYEDLLYSVQ</sequence>
<evidence type="ECO:0000256" key="2">
    <source>
        <dbReference type="RuleBase" id="RU000384"/>
    </source>
</evidence>
<evidence type="ECO:0000256" key="1">
    <source>
        <dbReference type="PROSITE-ProRule" id="PRU01330"/>
    </source>
</evidence>
<evidence type="ECO:0000259" key="3">
    <source>
        <dbReference type="PROSITE" id="PS51986"/>
    </source>
</evidence>
<feature type="domain" description="GS catalytic" evidence="4">
    <location>
        <begin position="158"/>
        <end position="587"/>
    </location>
</feature>
<dbReference type="Pfam" id="PF18318">
    <property type="entry name" value="Gln-synt_C-ter"/>
    <property type="match status" value="1"/>
</dbReference>
<dbReference type="InterPro" id="IPR040577">
    <property type="entry name" value="Gln-synt_C"/>
</dbReference>
<dbReference type="InterPro" id="IPR008146">
    <property type="entry name" value="Gln_synth_cat_dom"/>
</dbReference>
<dbReference type="EMBL" id="FOFU01000007">
    <property type="protein sequence ID" value="SEQ62576.1"/>
    <property type="molecule type" value="Genomic_DNA"/>
</dbReference>
<comment type="similarity">
    <text evidence="1 2">Belongs to the glutamine synthetase family.</text>
</comment>
<feature type="domain" description="GS beta-grasp" evidence="3">
    <location>
        <begin position="64"/>
        <end position="153"/>
    </location>
</feature>
<dbReference type="PROSITE" id="PS51986">
    <property type="entry name" value="GS_BETA_GRASP"/>
    <property type="match status" value="1"/>
</dbReference>
<reference evidence="5 6" key="1">
    <citation type="submission" date="2016-10" db="EMBL/GenBank/DDBJ databases">
        <authorList>
            <person name="de Groot N.N."/>
        </authorList>
    </citation>
    <scope>NUCLEOTIDE SEQUENCE [LARGE SCALE GENOMIC DNA]</scope>
    <source>
        <strain evidence="5 6">B25</strain>
    </source>
</reference>
<dbReference type="eggNOG" id="COG3968">
    <property type="taxonomic scope" value="Bacteria"/>
</dbReference>
<accession>A0A1H9HJY8</accession>
<gene>
    <name evidence="5" type="ORF">SAMN04487977_10735</name>
</gene>
<dbReference type="InterPro" id="IPR008147">
    <property type="entry name" value="Gln_synt_N"/>
</dbReference>
<dbReference type="InterPro" id="IPR027303">
    <property type="entry name" value="Gln_synth_gly_rich_site"/>
</dbReference>
<dbReference type="Proteomes" id="UP000182360">
    <property type="component" value="Unassembled WGS sequence"/>
</dbReference>
<name>A0A1H9HJY8_9SPIR</name>
<dbReference type="InterPro" id="IPR052725">
    <property type="entry name" value="GS_Type-3"/>
</dbReference>
<dbReference type="PROSITE" id="PS51987">
    <property type="entry name" value="GS_CATALYTIC"/>
    <property type="match status" value="1"/>
</dbReference>
<dbReference type="GO" id="GO:0004356">
    <property type="term" value="F:glutamine synthetase activity"/>
    <property type="evidence" value="ECO:0007669"/>
    <property type="project" value="InterPro"/>
</dbReference>
<dbReference type="STRING" id="163.SAMN04487775_101464"/>
<evidence type="ECO:0000313" key="6">
    <source>
        <dbReference type="Proteomes" id="UP000182360"/>
    </source>
</evidence>
<dbReference type="SUPFAM" id="SSF55931">
    <property type="entry name" value="Glutamine synthetase/guanido kinase"/>
    <property type="match status" value="1"/>
</dbReference>
<dbReference type="RefSeq" id="WP_074644344.1">
    <property type="nucleotide sequence ID" value="NZ_FOFU01000007.1"/>
</dbReference>
<dbReference type="Gene3D" id="1.20.120.1560">
    <property type="match status" value="1"/>
</dbReference>
<evidence type="ECO:0000313" key="5">
    <source>
        <dbReference type="EMBL" id="SEQ62576.1"/>
    </source>
</evidence>
<dbReference type="InterPro" id="IPR014746">
    <property type="entry name" value="Gln_synth/guanido_kin_cat_dom"/>
</dbReference>
<dbReference type="Pfam" id="PF00120">
    <property type="entry name" value="Gln-synt_C"/>
    <property type="match status" value="1"/>
</dbReference>
<dbReference type="GO" id="GO:0006542">
    <property type="term" value="P:glutamine biosynthetic process"/>
    <property type="evidence" value="ECO:0007669"/>
    <property type="project" value="InterPro"/>
</dbReference>
<organism evidence="5 6">
    <name type="scientific">Treponema bryantii</name>
    <dbReference type="NCBI Taxonomy" id="163"/>
    <lineage>
        <taxon>Bacteria</taxon>
        <taxon>Pseudomonadati</taxon>
        <taxon>Spirochaetota</taxon>
        <taxon>Spirochaetia</taxon>
        <taxon>Spirochaetales</taxon>
        <taxon>Treponemataceae</taxon>
        <taxon>Treponema</taxon>
    </lineage>
</organism>
<dbReference type="AlphaFoldDB" id="A0A1H9HJY8"/>
<keyword evidence="6" id="KW-1185">Reference proteome</keyword>
<dbReference type="PANTHER" id="PTHR42974:SF1">
    <property type="entry name" value="TYPE-3 GLUTAMINE SYNTHETASE"/>
    <property type="match status" value="1"/>
</dbReference>
<dbReference type="OrthoDB" id="9807095at2"/>